<feature type="compositionally biased region" description="Polar residues" evidence="5">
    <location>
        <begin position="146"/>
        <end position="164"/>
    </location>
</feature>
<evidence type="ECO:0000256" key="1">
    <source>
        <dbReference type="ARBA" id="ARBA00006914"/>
    </source>
</evidence>
<dbReference type="Gene3D" id="1.10.8.60">
    <property type="match status" value="2"/>
</dbReference>
<comment type="similarity">
    <text evidence="1">Belongs to the AAA ATPase family.</text>
</comment>
<dbReference type="InterPro" id="IPR003959">
    <property type="entry name" value="ATPase_AAA_core"/>
</dbReference>
<gene>
    <name evidence="7" type="ORF">GMORB2_1145</name>
</gene>
<dbReference type="PANTHER" id="PTHR23077:SF171">
    <property type="entry name" value="NUCLEAR VALOSIN-CONTAINING PROTEIN-LIKE"/>
    <property type="match status" value="1"/>
</dbReference>
<dbReference type="Pfam" id="PF17862">
    <property type="entry name" value="AAA_lid_3"/>
    <property type="match status" value="1"/>
</dbReference>
<proteinExistence type="inferred from homology"/>
<dbReference type="GO" id="GO:0042254">
    <property type="term" value="P:ribosome biogenesis"/>
    <property type="evidence" value="ECO:0007669"/>
    <property type="project" value="TreeGrafter"/>
</dbReference>
<feature type="domain" description="AAA+ ATPase" evidence="6">
    <location>
        <begin position="521"/>
        <end position="657"/>
    </location>
</feature>
<sequence length="768" mass="85333">MAGPTLRQGLDRDVYAVLKKLEGADEGSFNTIGKVYDAIQSSNSHLRRQKKKPLEDSIYRVLEFRKEELRDSDDSDAAIEEAEARMLPKKTEDERFLLNRQMTKHWHTERKEPSTIPLDSGGRQPKKRRIEGDGEGRSDHDGPPDTTASSNELPPDSATTNGNGAPNAHTTIEKTETTTNNISATIEKVSKKKKTAKPNGHEVSRPTISEVRLGGIKETYERLFDLMSISLVPQDPGWNRDQGILLSGPMGVGKRSLVRSVAAKLQVPIVSMADCLQDSERMEKSVMEAMDEAMRLAPCIIFIENAHDCMGASKDTAHHADHLKVIRYFEKERQKMLDQLPPHIGVLVVGTTTNLANVHIETLYSGCFNNIINVDVPGLAAREDIFRVLTEGMNISTDIDFAELAKMTHGYVGMDIKALIGRAQVAPRIWAVQQRRAAKGDGDNQDMERPGTDKNAILTFEHIQEAMKDYVPLLRNEGFTEIPKVSWKQVGGLAEVRKQLNTSIIGPIKTPDIYAGWGLNRPSGVILWGPPGCGKTLVAQAVANDAQASFILISGPELLNKYVGESERGVRELFQRARSSAPCILFFDEMDSLVPRRTGTSSDAGVRVVNALLAELDGVRDRSGVYVIGTTNRPDMIDPAMMRPGRLSVRLFLDLPTEDERVDILKTLFLNSRPNSSSDEISRLERVARDPRCKDFSGADLDGLRIKAIQIGLNRWMEGKKTVAEVDDHDWDDALATTYCSVDDPASYRELEAEMRNEKGKGRRQSKK</sequence>
<keyword evidence="4" id="KW-0067">ATP-binding</keyword>
<dbReference type="GeneID" id="55967375"/>
<evidence type="ECO:0000259" key="6">
    <source>
        <dbReference type="SMART" id="SM00382"/>
    </source>
</evidence>
<feature type="domain" description="AAA+ ATPase" evidence="6">
    <location>
        <begin position="240"/>
        <end position="378"/>
    </location>
</feature>
<dbReference type="InterPro" id="IPR027417">
    <property type="entry name" value="P-loop_NTPase"/>
</dbReference>
<dbReference type="GO" id="GO:0003723">
    <property type="term" value="F:RNA binding"/>
    <property type="evidence" value="ECO:0007669"/>
    <property type="project" value="TreeGrafter"/>
</dbReference>
<organism evidence="7 8">
    <name type="scientific">Geosmithia morbida</name>
    <dbReference type="NCBI Taxonomy" id="1094350"/>
    <lineage>
        <taxon>Eukaryota</taxon>
        <taxon>Fungi</taxon>
        <taxon>Dikarya</taxon>
        <taxon>Ascomycota</taxon>
        <taxon>Pezizomycotina</taxon>
        <taxon>Sordariomycetes</taxon>
        <taxon>Hypocreomycetidae</taxon>
        <taxon>Hypocreales</taxon>
        <taxon>Bionectriaceae</taxon>
        <taxon>Geosmithia</taxon>
    </lineage>
</organism>
<dbReference type="InterPro" id="IPR050168">
    <property type="entry name" value="AAA_ATPase_domain"/>
</dbReference>
<accession>A0A9P5D8V6</accession>
<dbReference type="RefSeq" id="XP_035324551.1">
    <property type="nucleotide sequence ID" value="XM_035463127.1"/>
</dbReference>
<feature type="region of interest" description="Disordered" evidence="5">
    <location>
        <begin position="102"/>
        <end position="182"/>
    </location>
</feature>
<dbReference type="EMBL" id="JAANYQ010000002">
    <property type="protein sequence ID" value="KAF4125899.1"/>
    <property type="molecule type" value="Genomic_DNA"/>
</dbReference>
<dbReference type="Gene3D" id="3.40.50.300">
    <property type="entry name" value="P-loop containing nucleotide triphosphate hydrolases"/>
    <property type="match status" value="2"/>
</dbReference>
<dbReference type="SMART" id="SM00382">
    <property type="entry name" value="AAA"/>
    <property type="match status" value="2"/>
</dbReference>
<dbReference type="GO" id="GO:0005634">
    <property type="term" value="C:nucleus"/>
    <property type="evidence" value="ECO:0007669"/>
    <property type="project" value="TreeGrafter"/>
</dbReference>
<feature type="compositionally biased region" description="Basic and acidic residues" evidence="5">
    <location>
        <begin position="130"/>
        <end position="143"/>
    </location>
</feature>
<dbReference type="InterPro" id="IPR003593">
    <property type="entry name" value="AAA+_ATPase"/>
</dbReference>
<keyword evidence="3" id="KW-0547">Nucleotide-binding</keyword>
<evidence type="ECO:0000256" key="4">
    <source>
        <dbReference type="ARBA" id="ARBA00022840"/>
    </source>
</evidence>
<dbReference type="Proteomes" id="UP000749293">
    <property type="component" value="Unassembled WGS sequence"/>
</dbReference>
<name>A0A9P5D8V6_9HYPO</name>
<evidence type="ECO:0000313" key="7">
    <source>
        <dbReference type="EMBL" id="KAF4125899.1"/>
    </source>
</evidence>
<dbReference type="SUPFAM" id="SSF52540">
    <property type="entry name" value="P-loop containing nucleoside triphosphate hydrolases"/>
    <property type="match status" value="2"/>
</dbReference>
<evidence type="ECO:0000313" key="8">
    <source>
        <dbReference type="Proteomes" id="UP000749293"/>
    </source>
</evidence>
<evidence type="ECO:0000256" key="3">
    <source>
        <dbReference type="ARBA" id="ARBA00022741"/>
    </source>
</evidence>
<dbReference type="OrthoDB" id="27435at2759"/>
<evidence type="ECO:0000256" key="5">
    <source>
        <dbReference type="SAM" id="MobiDB-lite"/>
    </source>
</evidence>
<dbReference type="GO" id="GO:1990275">
    <property type="term" value="F:preribosome binding"/>
    <property type="evidence" value="ECO:0007669"/>
    <property type="project" value="TreeGrafter"/>
</dbReference>
<dbReference type="FunFam" id="3.40.50.300:FF:000018">
    <property type="entry name" value="Cell division control 48"/>
    <property type="match status" value="1"/>
</dbReference>
<dbReference type="GO" id="GO:0005524">
    <property type="term" value="F:ATP binding"/>
    <property type="evidence" value="ECO:0007669"/>
    <property type="project" value="UniProtKB-KW"/>
</dbReference>
<dbReference type="GO" id="GO:0016887">
    <property type="term" value="F:ATP hydrolysis activity"/>
    <property type="evidence" value="ECO:0007669"/>
    <property type="project" value="InterPro"/>
</dbReference>
<dbReference type="PANTHER" id="PTHR23077">
    <property type="entry name" value="AAA-FAMILY ATPASE"/>
    <property type="match status" value="1"/>
</dbReference>
<evidence type="ECO:0000256" key="2">
    <source>
        <dbReference type="ARBA" id="ARBA00022737"/>
    </source>
</evidence>
<comment type="caution">
    <text evidence="7">The sequence shown here is derived from an EMBL/GenBank/DDBJ whole genome shotgun (WGS) entry which is preliminary data.</text>
</comment>
<dbReference type="AlphaFoldDB" id="A0A9P5D8V6"/>
<dbReference type="Pfam" id="PF00004">
    <property type="entry name" value="AAA"/>
    <property type="match status" value="2"/>
</dbReference>
<reference evidence="7" key="1">
    <citation type="submission" date="2020-03" db="EMBL/GenBank/DDBJ databases">
        <title>Site-based positive gene gene selection in Geosmithia morbida across the United States reveals a broad range of putative effectors and factors for local host and environmental adapation.</title>
        <authorList>
            <person name="Onufrak A."/>
            <person name="Murdoch R.W."/>
            <person name="Gazis R."/>
            <person name="Huff M."/>
            <person name="Staton M."/>
            <person name="Klingeman W."/>
            <person name="Hadziabdic D."/>
        </authorList>
    </citation>
    <scope>NUCLEOTIDE SEQUENCE</scope>
    <source>
        <strain evidence="7">1262</strain>
    </source>
</reference>
<keyword evidence="8" id="KW-1185">Reference proteome</keyword>
<protein>
    <submittedName>
        <fullName evidence="7">Ribosome biogenesis ATPase</fullName>
    </submittedName>
</protein>
<keyword evidence="2" id="KW-0677">Repeat</keyword>
<dbReference type="InterPro" id="IPR041569">
    <property type="entry name" value="AAA_lid_3"/>
</dbReference>